<reference evidence="2" key="1">
    <citation type="submission" date="2016-10" db="EMBL/GenBank/DDBJ databases">
        <authorList>
            <person name="Varghese N."/>
            <person name="Submissions S."/>
        </authorList>
    </citation>
    <scope>NUCLEOTIDE SEQUENCE [LARGE SCALE GENOMIC DNA]</scope>
    <source>
        <strain evidence="2">DSM 15718</strain>
    </source>
</reference>
<proteinExistence type="predicted"/>
<dbReference type="InterPro" id="IPR035093">
    <property type="entry name" value="RelE/ParE_toxin_dom_sf"/>
</dbReference>
<dbReference type="Gene3D" id="3.30.2310.20">
    <property type="entry name" value="RelE-like"/>
    <property type="match status" value="1"/>
</dbReference>
<gene>
    <name evidence="1" type="ORF">SAMN05444338_1268</name>
</gene>
<accession>A0A1H3GQB8</accession>
<dbReference type="EMBL" id="FNMV01000026">
    <property type="protein sequence ID" value="SDY05481.1"/>
    <property type="molecule type" value="Genomic_DNA"/>
</dbReference>
<organism evidence="1 2">
    <name type="scientific">Flavobacterium degerlachei</name>
    <dbReference type="NCBI Taxonomy" id="229203"/>
    <lineage>
        <taxon>Bacteria</taxon>
        <taxon>Pseudomonadati</taxon>
        <taxon>Bacteroidota</taxon>
        <taxon>Flavobacteriia</taxon>
        <taxon>Flavobacteriales</taxon>
        <taxon>Flavobacteriaceae</taxon>
        <taxon>Flavobacterium</taxon>
    </lineage>
</organism>
<dbReference type="Pfam" id="PF06296">
    <property type="entry name" value="RelE"/>
    <property type="match status" value="1"/>
</dbReference>
<evidence type="ECO:0000313" key="1">
    <source>
        <dbReference type="EMBL" id="SDY05481.1"/>
    </source>
</evidence>
<dbReference type="InterPro" id="IPR009387">
    <property type="entry name" value="HigB-2"/>
</dbReference>
<dbReference type="RefSeq" id="WP_091435312.1">
    <property type="nucleotide sequence ID" value="NZ_FNMV01000026.1"/>
</dbReference>
<name>A0A1H3GQB8_9FLAO</name>
<protein>
    <submittedName>
        <fullName evidence="1">RelE toxin of RelE / RelB toxin-antitoxin system</fullName>
    </submittedName>
</protein>
<dbReference type="Proteomes" id="UP000198569">
    <property type="component" value="Unassembled WGS sequence"/>
</dbReference>
<dbReference type="AlphaFoldDB" id="A0A1H3GQB8"/>
<sequence>MSYKIELSENFKKEAKKLSKKYPSLKTDLASLFEELEKNPTTGIPLGNDIYKIRLAISSKNKGKSGGARVMSFVKINDTTVLLFSIYNKGDKDNISDKEIEELIKDYI</sequence>
<dbReference type="OrthoDB" id="1364255at2"/>
<keyword evidence="2" id="KW-1185">Reference proteome</keyword>
<dbReference type="STRING" id="229203.SAMN05444338_1268"/>
<evidence type="ECO:0000313" key="2">
    <source>
        <dbReference type="Proteomes" id="UP000198569"/>
    </source>
</evidence>